<dbReference type="Gene3D" id="3.40.50.1000">
    <property type="entry name" value="HAD superfamily/HAD-like"/>
    <property type="match status" value="1"/>
</dbReference>
<dbReference type="EMBL" id="AWSU01000335">
    <property type="protein sequence ID" value="ERI74324.1"/>
    <property type="molecule type" value="Genomic_DNA"/>
</dbReference>
<name>A0ABC9TT62_CLOSY</name>
<protein>
    <recommendedName>
        <fullName evidence="3">HAD family hydrolase</fullName>
    </recommendedName>
</protein>
<accession>A0ABC9TT62</accession>
<sequence>MGLSKLHKTMRELKTIFWQLMNFRAAVFDLDGTLLDFMDVWESIDIAFLKKCGLPVPSGYVTEICARSFIEAAEYTIALFHLSERVDAIIRE</sequence>
<proteinExistence type="predicted"/>
<dbReference type="InterPro" id="IPR036412">
    <property type="entry name" value="HAD-like_sf"/>
</dbReference>
<reference evidence="1 2" key="1">
    <citation type="submission" date="2013-07" db="EMBL/GenBank/DDBJ databases">
        <authorList>
            <person name="Weinstock G."/>
            <person name="Sodergren E."/>
            <person name="Wylie T."/>
            <person name="Fulton L."/>
            <person name="Fulton R."/>
            <person name="Fronick C."/>
            <person name="O'Laughlin M."/>
            <person name="Godfrey J."/>
            <person name="Miner T."/>
            <person name="Herter B."/>
            <person name="Appelbaum E."/>
            <person name="Cordes M."/>
            <person name="Lek S."/>
            <person name="Wollam A."/>
            <person name="Pepin K.H."/>
            <person name="Palsikar V.B."/>
            <person name="Mitreva M."/>
            <person name="Wilson R.K."/>
        </authorList>
    </citation>
    <scope>NUCLEOTIDE SEQUENCE [LARGE SCALE GENOMIC DNA]</scope>
    <source>
        <strain evidence="1 2">ATCC 14940</strain>
    </source>
</reference>
<dbReference type="InterPro" id="IPR023214">
    <property type="entry name" value="HAD_sf"/>
</dbReference>
<organism evidence="1 2">
    <name type="scientific">[Clostridium] symbiosum ATCC 14940</name>
    <dbReference type="NCBI Taxonomy" id="411472"/>
    <lineage>
        <taxon>Bacteria</taxon>
        <taxon>Bacillati</taxon>
        <taxon>Bacillota</taxon>
        <taxon>Clostridia</taxon>
        <taxon>Lachnospirales</taxon>
        <taxon>Lachnospiraceae</taxon>
        <taxon>Otoolea</taxon>
    </lineage>
</organism>
<evidence type="ECO:0008006" key="3">
    <source>
        <dbReference type="Google" id="ProtNLM"/>
    </source>
</evidence>
<dbReference type="AlphaFoldDB" id="A0ABC9TT62"/>
<evidence type="ECO:0000313" key="2">
    <source>
        <dbReference type="Proteomes" id="UP000016491"/>
    </source>
</evidence>
<comment type="caution">
    <text evidence="1">The sequence shown here is derived from an EMBL/GenBank/DDBJ whole genome shotgun (WGS) entry which is preliminary data.</text>
</comment>
<gene>
    <name evidence="1" type="ORF">CLOSYM_04084</name>
</gene>
<dbReference type="InterPro" id="IPR023198">
    <property type="entry name" value="PGP-like_dom2"/>
</dbReference>
<dbReference type="Proteomes" id="UP000016491">
    <property type="component" value="Unassembled WGS sequence"/>
</dbReference>
<dbReference type="Gene3D" id="1.10.150.240">
    <property type="entry name" value="Putative phosphatase, domain 2"/>
    <property type="match status" value="1"/>
</dbReference>
<dbReference type="RefSeq" id="WP_021641263.1">
    <property type="nucleotide sequence ID" value="NZ_KE992850.1"/>
</dbReference>
<evidence type="ECO:0000313" key="1">
    <source>
        <dbReference type="EMBL" id="ERI74324.1"/>
    </source>
</evidence>
<dbReference type="SUPFAM" id="SSF56784">
    <property type="entry name" value="HAD-like"/>
    <property type="match status" value="1"/>
</dbReference>